<dbReference type="InterPro" id="IPR045584">
    <property type="entry name" value="Pilin-like"/>
</dbReference>
<dbReference type="SUPFAM" id="SSF54523">
    <property type="entry name" value="Pili subunits"/>
    <property type="match status" value="1"/>
</dbReference>
<dbReference type="Pfam" id="PF07963">
    <property type="entry name" value="N_methyl"/>
    <property type="match status" value="1"/>
</dbReference>
<organism evidence="2 3">
    <name type="scientific">Candidatus Kutchimonas denitrificans</name>
    <dbReference type="NCBI Taxonomy" id="3056748"/>
    <lineage>
        <taxon>Bacteria</taxon>
        <taxon>Pseudomonadati</taxon>
        <taxon>Gemmatimonadota</taxon>
        <taxon>Gemmatimonadia</taxon>
        <taxon>Candidatus Palauibacterales</taxon>
        <taxon>Candidatus Palauibacteraceae</taxon>
        <taxon>Candidatus Kutchimonas</taxon>
    </lineage>
</organism>
<dbReference type="InterPro" id="IPR012902">
    <property type="entry name" value="N_methyl_site"/>
</dbReference>
<comment type="caution">
    <text evidence="2">The sequence shown here is derived from an EMBL/GenBank/DDBJ whole genome shotgun (WGS) entry which is preliminary data.</text>
</comment>
<dbReference type="Proteomes" id="UP000702544">
    <property type="component" value="Unassembled WGS sequence"/>
</dbReference>
<proteinExistence type="predicted"/>
<evidence type="ECO:0000256" key="1">
    <source>
        <dbReference type="SAM" id="Phobius"/>
    </source>
</evidence>
<keyword evidence="1" id="KW-0472">Membrane</keyword>
<dbReference type="AlphaFoldDB" id="A0AAE4Z6H2"/>
<gene>
    <name evidence="2" type="ORF">GWO12_05155</name>
</gene>
<reference evidence="2 3" key="1">
    <citation type="submission" date="2020-01" db="EMBL/GenBank/DDBJ databases">
        <title>Genomes assembled from Gulf of Kutch pelagic sediment metagenomes.</title>
        <authorList>
            <person name="Chandrashekar M."/>
            <person name="Mahajan M.S."/>
            <person name="Dave K.J."/>
            <person name="Vatsa P."/>
            <person name="Nathani N.M."/>
        </authorList>
    </citation>
    <scope>NUCLEOTIDE SEQUENCE [LARGE SCALE GENOMIC DNA]</scope>
    <source>
        <strain evidence="2">KS3-K002</strain>
    </source>
</reference>
<dbReference type="EMBL" id="JAACAK010000045">
    <property type="protein sequence ID" value="NIR74483.1"/>
    <property type="molecule type" value="Genomic_DNA"/>
</dbReference>
<dbReference type="PROSITE" id="PS00409">
    <property type="entry name" value="PROKAR_NTER_METHYL"/>
    <property type="match status" value="1"/>
</dbReference>
<evidence type="ECO:0000313" key="3">
    <source>
        <dbReference type="Proteomes" id="UP000702544"/>
    </source>
</evidence>
<name>A0AAE4Z6H2_9BACT</name>
<feature type="transmembrane region" description="Helical" evidence="1">
    <location>
        <begin position="12"/>
        <end position="30"/>
    </location>
</feature>
<dbReference type="NCBIfam" id="TIGR02532">
    <property type="entry name" value="IV_pilin_GFxxxE"/>
    <property type="match status" value="1"/>
</dbReference>
<keyword evidence="1" id="KW-0812">Transmembrane</keyword>
<protein>
    <submittedName>
        <fullName evidence="2">Prepilin-type N-terminal cleavage/methylation domain-containing protein</fullName>
    </submittedName>
</protein>
<keyword evidence="1" id="KW-1133">Transmembrane helix</keyword>
<accession>A0AAE4Z6H2</accession>
<sequence>MTRRAGFTLIELLVAIVLTGVVAVLVYGAADAGVETRRRLEERGHEMRATRAWRATLEDALRNVRPAPNYNDSAFVLMPATDGGGRPRDRLWFVTAGGLPPLTDDSDWEVIVEPTPRGLSLLAHPAGVRAPPRRLIGPPQVTGLDVRVLSGVAGARVWLETWDSPRRVPSAIELTYWTDDGPAGPPLLLQLPLGGTR</sequence>
<evidence type="ECO:0000313" key="2">
    <source>
        <dbReference type="EMBL" id="NIR74483.1"/>
    </source>
</evidence>